<keyword evidence="3" id="KW-1185">Reference proteome</keyword>
<accession>A0A183EGD2</accession>
<dbReference type="AlphaFoldDB" id="A0A183EGD2"/>
<sequence>MSRNEFRGREPLVGPELPSIDDVLNSMLPIYRQALQDFCDSQAAMDEEEEAANEMREEEAANDEEAANEVREEEAANGDEEGEVEVRELQL</sequence>
<evidence type="ECO:0000313" key="3">
    <source>
        <dbReference type="Proteomes" id="UP000271098"/>
    </source>
</evidence>
<dbReference type="EMBL" id="UYRT01089623">
    <property type="protein sequence ID" value="VDN35126.1"/>
    <property type="molecule type" value="Genomic_DNA"/>
</dbReference>
<feature type="region of interest" description="Disordered" evidence="1">
    <location>
        <begin position="42"/>
        <end position="91"/>
    </location>
</feature>
<name>A0A183EGD2_9BILA</name>
<gene>
    <name evidence="2" type="ORF">GPUH_LOCUS20020</name>
</gene>
<evidence type="ECO:0000256" key="1">
    <source>
        <dbReference type="SAM" id="MobiDB-lite"/>
    </source>
</evidence>
<organism evidence="4">
    <name type="scientific">Gongylonema pulchrum</name>
    <dbReference type="NCBI Taxonomy" id="637853"/>
    <lineage>
        <taxon>Eukaryota</taxon>
        <taxon>Metazoa</taxon>
        <taxon>Ecdysozoa</taxon>
        <taxon>Nematoda</taxon>
        <taxon>Chromadorea</taxon>
        <taxon>Rhabditida</taxon>
        <taxon>Spirurina</taxon>
        <taxon>Spiruromorpha</taxon>
        <taxon>Spiruroidea</taxon>
        <taxon>Gongylonematidae</taxon>
        <taxon>Gongylonema</taxon>
    </lineage>
</organism>
<proteinExistence type="predicted"/>
<protein>
    <submittedName>
        <fullName evidence="2 4">Uncharacterized protein</fullName>
    </submittedName>
</protein>
<reference evidence="2 3" key="2">
    <citation type="submission" date="2018-11" db="EMBL/GenBank/DDBJ databases">
        <authorList>
            <consortium name="Pathogen Informatics"/>
        </authorList>
    </citation>
    <scope>NUCLEOTIDE SEQUENCE [LARGE SCALE GENOMIC DNA]</scope>
</reference>
<evidence type="ECO:0000313" key="4">
    <source>
        <dbReference type="WBParaSite" id="GPUH_0002004801-mRNA-1"/>
    </source>
</evidence>
<reference evidence="4" key="1">
    <citation type="submission" date="2016-06" db="UniProtKB">
        <authorList>
            <consortium name="WormBaseParasite"/>
        </authorList>
    </citation>
    <scope>IDENTIFICATION</scope>
</reference>
<evidence type="ECO:0000313" key="2">
    <source>
        <dbReference type="EMBL" id="VDN35126.1"/>
    </source>
</evidence>
<dbReference type="Proteomes" id="UP000271098">
    <property type="component" value="Unassembled WGS sequence"/>
</dbReference>
<dbReference type="WBParaSite" id="GPUH_0002004801-mRNA-1">
    <property type="protein sequence ID" value="GPUH_0002004801-mRNA-1"/>
    <property type="gene ID" value="GPUH_0002004801"/>
</dbReference>